<organism evidence="10 11">
    <name type="scientific">Spodoptera exigua</name>
    <name type="common">Beet armyworm</name>
    <name type="synonym">Noctua fulgens</name>
    <dbReference type="NCBI Taxonomy" id="7107"/>
    <lineage>
        <taxon>Eukaryota</taxon>
        <taxon>Metazoa</taxon>
        <taxon>Ecdysozoa</taxon>
        <taxon>Arthropoda</taxon>
        <taxon>Hexapoda</taxon>
        <taxon>Insecta</taxon>
        <taxon>Pterygota</taxon>
        <taxon>Neoptera</taxon>
        <taxon>Endopterygota</taxon>
        <taxon>Lepidoptera</taxon>
        <taxon>Glossata</taxon>
        <taxon>Ditrysia</taxon>
        <taxon>Noctuoidea</taxon>
        <taxon>Noctuidae</taxon>
        <taxon>Amphipyrinae</taxon>
        <taxon>Spodoptera</taxon>
    </lineage>
</organism>
<evidence type="ECO:0000256" key="5">
    <source>
        <dbReference type="ARBA" id="ARBA00023049"/>
    </source>
</evidence>
<dbReference type="SUPFAM" id="SSF55486">
    <property type="entry name" value="Metalloproteases ('zincins'), catalytic domain"/>
    <property type="match status" value="1"/>
</dbReference>
<evidence type="ECO:0000313" key="11">
    <source>
        <dbReference type="Proteomes" id="UP000648187"/>
    </source>
</evidence>
<evidence type="ECO:0000256" key="1">
    <source>
        <dbReference type="ARBA" id="ARBA00022670"/>
    </source>
</evidence>
<proteinExistence type="predicted"/>
<gene>
    <name evidence="10" type="ORF">HW555_005481</name>
</gene>
<comment type="cofactor">
    <cofactor evidence="7">
        <name>Zn(2+)</name>
        <dbReference type="ChEBI" id="CHEBI:29105"/>
    </cofactor>
    <text evidence="7">Binds 1 zinc ion per subunit.</text>
</comment>
<dbReference type="PROSITE" id="PS51864">
    <property type="entry name" value="ASTACIN"/>
    <property type="match status" value="1"/>
</dbReference>
<feature type="domain" description="Peptidase M12A" evidence="9">
    <location>
        <begin position="84"/>
        <end position="292"/>
    </location>
</feature>
<feature type="signal peptide" evidence="7">
    <location>
        <begin position="1"/>
        <end position="20"/>
    </location>
</feature>
<keyword evidence="3 7" id="KW-0378">Hydrolase</keyword>
<dbReference type="EMBL" id="JACKWZ010000072">
    <property type="protein sequence ID" value="KAF9417384.1"/>
    <property type="molecule type" value="Genomic_DNA"/>
</dbReference>
<dbReference type="PANTHER" id="PTHR10127">
    <property type="entry name" value="DISCOIDIN, CUB, EGF, LAMININ , AND ZINC METALLOPROTEASE DOMAIN CONTAINING"/>
    <property type="match status" value="1"/>
</dbReference>
<dbReference type="AlphaFoldDB" id="A0A835L7D0"/>
<evidence type="ECO:0000256" key="2">
    <source>
        <dbReference type="ARBA" id="ARBA00022723"/>
    </source>
</evidence>
<feature type="chain" id="PRO_5033093983" description="Metalloendopeptidase" evidence="7">
    <location>
        <begin position="21"/>
        <end position="414"/>
    </location>
</feature>
<evidence type="ECO:0000256" key="4">
    <source>
        <dbReference type="ARBA" id="ARBA00022833"/>
    </source>
</evidence>
<dbReference type="Gene3D" id="3.40.390.10">
    <property type="entry name" value="Collagenase (Catalytic Domain)"/>
    <property type="match status" value="1"/>
</dbReference>
<comment type="caution">
    <text evidence="6">Lacks conserved residue(s) required for the propagation of feature annotation.</text>
</comment>
<keyword evidence="7" id="KW-0732">Signal</keyword>
<comment type="caution">
    <text evidence="10">The sequence shown here is derived from an EMBL/GenBank/DDBJ whole genome shotgun (WGS) entry which is preliminary data.</text>
</comment>
<evidence type="ECO:0000259" key="9">
    <source>
        <dbReference type="PROSITE" id="PS51864"/>
    </source>
</evidence>
<keyword evidence="1 7" id="KW-0645">Protease</keyword>
<keyword evidence="11" id="KW-1185">Reference proteome</keyword>
<dbReference type="PANTHER" id="PTHR10127:SF780">
    <property type="entry name" value="METALLOENDOPEPTIDASE"/>
    <property type="match status" value="1"/>
</dbReference>
<dbReference type="GO" id="GO:0006508">
    <property type="term" value="P:proteolysis"/>
    <property type="evidence" value="ECO:0007669"/>
    <property type="project" value="UniProtKB-KW"/>
</dbReference>
<dbReference type="EC" id="3.4.24.-" evidence="7"/>
<dbReference type="PRINTS" id="PR00480">
    <property type="entry name" value="ASTACIN"/>
</dbReference>
<dbReference type="InterPro" id="IPR024079">
    <property type="entry name" value="MetalloPept_cat_dom_sf"/>
</dbReference>
<reference evidence="10" key="1">
    <citation type="submission" date="2020-08" db="EMBL/GenBank/DDBJ databases">
        <title>Spodoptera exigua strain:BAW_Kor-Di-RS1 Genome sequencing and assembly.</title>
        <authorList>
            <person name="Kim J."/>
            <person name="Nam H.Y."/>
            <person name="Kwon M."/>
            <person name="Choi J.H."/>
            <person name="Cho S.R."/>
            <person name="Kim G.-H."/>
        </authorList>
    </citation>
    <scope>NUCLEOTIDE SEQUENCE</scope>
    <source>
        <strain evidence="10">BAW_Kor-Di-RS1</strain>
        <tissue evidence="10">Whole-body</tissue>
    </source>
</reference>
<dbReference type="GO" id="GO:0008270">
    <property type="term" value="F:zinc ion binding"/>
    <property type="evidence" value="ECO:0007669"/>
    <property type="project" value="InterPro"/>
</dbReference>
<dbReference type="Proteomes" id="UP000648187">
    <property type="component" value="Unassembled WGS sequence"/>
</dbReference>
<feature type="compositionally biased region" description="Polar residues" evidence="8">
    <location>
        <begin position="402"/>
        <end position="414"/>
    </location>
</feature>
<evidence type="ECO:0000256" key="8">
    <source>
        <dbReference type="SAM" id="MobiDB-lite"/>
    </source>
</evidence>
<evidence type="ECO:0000256" key="6">
    <source>
        <dbReference type="PROSITE-ProRule" id="PRU01211"/>
    </source>
</evidence>
<keyword evidence="2 7" id="KW-0479">Metal-binding</keyword>
<dbReference type="InterPro" id="IPR001506">
    <property type="entry name" value="Peptidase_M12A"/>
</dbReference>
<evidence type="ECO:0000256" key="7">
    <source>
        <dbReference type="RuleBase" id="RU361183"/>
    </source>
</evidence>
<sequence length="414" mass="47749">MNLYFCFYFVIISIYHIVVSQETNLLDSEIIEDKVVFFPSQEAQYDILQQEYENGLYTNDYTPLNDENMEIGALNDIINLHNESSIELQPAIFKWANGIVSYYVDPRSYDNKIMKRIRTAMNMIERVSCVVFKPMAVKAPEFSSYMWLSIENPTRIRRCIHRVLHDKSGKATMIIGYECMQQRDILHSLMHVLGFHDEVTHPHRDNYVRIVWPNIQPQYRSLFSKGFHSRSNDLVEYDTTSIMHFHDRAYTNNGAPTIVPLVSGLKIRELESSLLSQLDVMKLKLAFGNDCNKRNVRKLYETCHAAIGEDKEDNNNANYQDSKDFEDNQYATDHRAIPEVSDGQGVEDLSDGKESFEDLEFRDNIRSQNRQNGTVGQGGHDRAEKAVNPSPSPGIKQHFETLKNTTSKNVPLKS</sequence>
<keyword evidence="5 7" id="KW-0482">Metalloprotease</keyword>
<dbReference type="InterPro" id="IPR006026">
    <property type="entry name" value="Peptidase_Metallo"/>
</dbReference>
<dbReference type="SMART" id="SM00235">
    <property type="entry name" value="ZnMc"/>
    <property type="match status" value="1"/>
</dbReference>
<keyword evidence="4 7" id="KW-0862">Zinc</keyword>
<accession>A0A835L7D0</accession>
<evidence type="ECO:0000313" key="10">
    <source>
        <dbReference type="EMBL" id="KAF9417384.1"/>
    </source>
</evidence>
<name>A0A835L7D0_SPOEX</name>
<evidence type="ECO:0000256" key="3">
    <source>
        <dbReference type="ARBA" id="ARBA00022801"/>
    </source>
</evidence>
<protein>
    <recommendedName>
        <fullName evidence="7">Metalloendopeptidase</fullName>
        <ecNumber evidence="7">3.4.24.-</ecNumber>
    </recommendedName>
</protein>
<feature type="region of interest" description="Disordered" evidence="8">
    <location>
        <begin position="362"/>
        <end position="414"/>
    </location>
</feature>
<dbReference type="GO" id="GO:0004222">
    <property type="term" value="F:metalloendopeptidase activity"/>
    <property type="evidence" value="ECO:0007669"/>
    <property type="project" value="UniProtKB-UniRule"/>
</dbReference>
<dbReference type="Pfam" id="PF01400">
    <property type="entry name" value="Astacin"/>
    <property type="match status" value="1"/>
</dbReference>